<dbReference type="Pfam" id="PF25917">
    <property type="entry name" value="BSH_RND"/>
    <property type="match status" value="1"/>
</dbReference>
<dbReference type="AlphaFoldDB" id="A0A4U6S3X2"/>
<dbReference type="InterPro" id="IPR006143">
    <property type="entry name" value="RND_pump_MFP"/>
</dbReference>
<dbReference type="PANTHER" id="PTHR30367:SF12">
    <property type="entry name" value="P-HYDROXYBENZOIC ACID EFFLUX PUMP SUBUNIT AAEA"/>
    <property type="match status" value="1"/>
</dbReference>
<dbReference type="PANTHER" id="PTHR30367">
    <property type="entry name" value="P-HYDROXYBENZOIC ACID EFFLUX PUMP SUBUNIT AAEA-RELATED"/>
    <property type="match status" value="1"/>
</dbReference>
<dbReference type="NCBIfam" id="TIGR01730">
    <property type="entry name" value="RND_mfp"/>
    <property type="match status" value="1"/>
</dbReference>
<dbReference type="GO" id="GO:0022857">
    <property type="term" value="F:transmembrane transporter activity"/>
    <property type="evidence" value="ECO:0007669"/>
    <property type="project" value="InterPro"/>
</dbReference>
<dbReference type="InterPro" id="IPR058625">
    <property type="entry name" value="MdtA-like_BSH"/>
</dbReference>
<proteinExistence type="inferred from homology"/>
<feature type="domain" description="p-hydroxybenzoic acid efflux pump subunit AaeA-like beta-barrel" evidence="9">
    <location>
        <begin position="191"/>
        <end position="287"/>
    </location>
</feature>
<evidence type="ECO:0000313" key="10">
    <source>
        <dbReference type="EMBL" id="TKV81940.1"/>
    </source>
</evidence>
<accession>A0A4U6S3X2</accession>
<feature type="region of interest" description="Disordered" evidence="6">
    <location>
        <begin position="291"/>
        <end position="322"/>
    </location>
</feature>
<evidence type="ECO:0000259" key="8">
    <source>
        <dbReference type="Pfam" id="PF25917"/>
    </source>
</evidence>
<evidence type="ECO:0000259" key="9">
    <source>
        <dbReference type="Pfam" id="PF25963"/>
    </source>
</evidence>
<evidence type="ECO:0000256" key="1">
    <source>
        <dbReference type="ARBA" id="ARBA00004167"/>
    </source>
</evidence>
<comment type="subcellular location">
    <subcellularLocation>
        <location evidence="1">Membrane</location>
        <topology evidence="1">Single-pass membrane protein</topology>
    </subcellularLocation>
</comment>
<evidence type="ECO:0000256" key="5">
    <source>
        <dbReference type="ARBA" id="ARBA00023136"/>
    </source>
</evidence>
<dbReference type="InterPro" id="IPR050393">
    <property type="entry name" value="MFP_Efflux_Pump"/>
</dbReference>
<keyword evidence="5" id="KW-0472">Membrane</keyword>
<evidence type="ECO:0000259" key="7">
    <source>
        <dbReference type="Pfam" id="PF25876"/>
    </source>
</evidence>
<keyword evidence="4" id="KW-1133">Transmembrane helix</keyword>
<comment type="caution">
    <text evidence="10">The sequence shown here is derived from an EMBL/GenBank/DDBJ whole genome shotgun (WGS) entry which is preliminary data.</text>
</comment>
<dbReference type="RefSeq" id="WP_137478074.1">
    <property type="nucleotide sequence ID" value="NZ_SZZP01000005.1"/>
</dbReference>
<name>A0A4U6S3X2_BRAEL</name>
<gene>
    <name evidence="10" type="ORF">FDV58_09820</name>
</gene>
<dbReference type="Gene3D" id="2.40.50.100">
    <property type="match status" value="1"/>
</dbReference>
<keyword evidence="3" id="KW-0812">Transmembrane</keyword>
<evidence type="ECO:0000256" key="2">
    <source>
        <dbReference type="ARBA" id="ARBA00009477"/>
    </source>
</evidence>
<feature type="domain" description="Multidrug resistance protein MdtA-like barrel-sandwich hybrid" evidence="8">
    <location>
        <begin position="47"/>
        <end position="186"/>
    </location>
</feature>
<reference evidence="10 11" key="1">
    <citation type="submission" date="2019-05" db="EMBL/GenBank/DDBJ databases">
        <title>Draft Genome of Bradyrhizobium elkanii strain SEMIA 938, Used in Commercial Inoculants for Lupinus spp. in Brazil.</title>
        <authorList>
            <person name="Hungria M."/>
            <person name="Delamuta J.R.M."/>
            <person name="Ribeiro R.A."/>
            <person name="Nogueira M.A."/>
        </authorList>
    </citation>
    <scope>NUCLEOTIDE SEQUENCE [LARGE SCALE GENOMIC DNA]</scope>
    <source>
        <strain evidence="10 11">Semia 938</strain>
    </source>
</reference>
<dbReference type="GO" id="GO:0016020">
    <property type="term" value="C:membrane"/>
    <property type="evidence" value="ECO:0007669"/>
    <property type="project" value="InterPro"/>
</dbReference>
<evidence type="ECO:0000313" key="11">
    <source>
        <dbReference type="Proteomes" id="UP000305095"/>
    </source>
</evidence>
<dbReference type="Proteomes" id="UP000305095">
    <property type="component" value="Unassembled WGS sequence"/>
</dbReference>
<comment type="similarity">
    <text evidence="2">Belongs to the membrane fusion protein (MFP) (TC 8.A.1) family.</text>
</comment>
<evidence type="ECO:0000256" key="4">
    <source>
        <dbReference type="ARBA" id="ARBA00022989"/>
    </source>
</evidence>
<dbReference type="SUPFAM" id="SSF111369">
    <property type="entry name" value="HlyD-like secretion proteins"/>
    <property type="match status" value="1"/>
</dbReference>
<feature type="domain" description="Multidrug resistance protein MdtA-like alpha-helical hairpin" evidence="7">
    <location>
        <begin position="87"/>
        <end position="154"/>
    </location>
</feature>
<organism evidence="10 11">
    <name type="scientific">Bradyrhizobium elkanii</name>
    <dbReference type="NCBI Taxonomy" id="29448"/>
    <lineage>
        <taxon>Bacteria</taxon>
        <taxon>Pseudomonadati</taxon>
        <taxon>Pseudomonadota</taxon>
        <taxon>Alphaproteobacteria</taxon>
        <taxon>Hyphomicrobiales</taxon>
        <taxon>Nitrobacteraceae</taxon>
        <taxon>Bradyrhizobium</taxon>
    </lineage>
</organism>
<dbReference type="InterPro" id="IPR058634">
    <property type="entry name" value="AaeA-lik-b-barrel"/>
</dbReference>
<dbReference type="InterPro" id="IPR058624">
    <property type="entry name" value="MdtA-like_HH"/>
</dbReference>
<dbReference type="Pfam" id="PF25876">
    <property type="entry name" value="HH_MFP_RND"/>
    <property type="match status" value="1"/>
</dbReference>
<dbReference type="Gene3D" id="2.40.30.170">
    <property type="match status" value="1"/>
</dbReference>
<evidence type="ECO:0000256" key="3">
    <source>
        <dbReference type="ARBA" id="ARBA00022692"/>
    </source>
</evidence>
<dbReference type="EMBL" id="SZZP01000005">
    <property type="protein sequence ID" value="TKV81940.1"/>
    <property type="molecule type" value="Genomic_DNA"/>
</dbReference>
<dbReference type="Pfam" id="PF25963">
    <property type="entry name" value="Beta-barrel_AAEA"/>
    <property type="match status" value="1"/>
</dbReference>
<evidence type="ECO:0000256" key="6">
    <source>
        <dbReference type="SAM" id="MobiDB-lite"/>
    </source>
</evidence>
<protein>
    <submittedName>
        <fullName evidence="10">HlyD family secretion protein</fullName>
    </submittedName>
</protein>
<sequence length="322" mass="35059">MKAVLNSLRRFAVTGLMVLLALWAGYKLWDYYFEAPWTRDGHVRADIVPVAPDVSGFVSEVLVLDNQQVRQGDVLFRIDRARYAIALEQAEAVLAARRATLDNANADLKRYSALTTDVVVSRQRMDQVVATQATAKASYDQAAADRALAQLNLERSEVRASVSGIVTNNELRPGAYLTPGKGVMALLDTDTLHVQGYFEETKLQRIHIGDPVNVRLMGSSHVLQGKVESVAAGIEDRDRSNGSTLLANVNPTFNWVRLAQRVPVRIALVRADERDELVAGATATVEVVGSASSGGGHVAQDRPSHHSALALTSRTSPPRAER</sequence>